<name>A0A6B8RFR3_9BACL</name>
<dbReference type="EMBL" id="CP034235">
    <property type="protein sequence ID" value="QGQ94206.1"/>
    <property type="molecule type" value="Genomic_DNA"/>
</dbReference>
<dbReference type="AlphaFoldDB" id="A0A6B8RFR3"/>
<feature type="signal peptide" evidence="1">
    <location>
        <begin position="1"/>
        <end position="25"/>
    </location>
</feature>
<dbReference type="Proteomes" id="UP000426246">
    <property type="component" value="Chromosome"/>
</dbReference>
<dbReference type="OrthoDB" id="2572860at2"/>
<feature type="chain" id="PRO_5025346540" description="Copper amine oxidase-like N-terminal domain-containing protein" evidence="1">
    <location>
        <begin position="26"/>
        <end position="506"/>
    </location>
</feature>
<evidence type="ECO:0008006" key="4">
    <source>
        <dbReference type="Google" id="ProtNLM"/>
    </source>
</evidence>
<evidence type="ECO:0000313" key="3">
    <source>
        <dbReference type="Proteomes" id="UP000426246"/>
    </source>
</evidence>
<organism evidence="2 3">
    <name type="scientific">Paenibacillus psychroresistens</name>
    <dbReference type="NCBI Taxonomy" id="1778678"/>
    <lineage>
        <taxon>Bacteria</taxon>
        <taxon>Bacillati</taxon>
        <taxon>Bacillota</taxon>
        <taxon>Bacilli</taxon>
        <taxon>Bacillales</taxon>
        <taxon>Paenibacillaceae</taxon>
        <taxon>Paenibacillus</taxon>
    </lineage>
</organism>
<gene>
    <name evidence="2" type="ORF">EHS13_04425</name>
</gene>
<accession>A0A6B8RFR3</accession>
<evidence type="ECO:0000256" key="1">
    <source>
        <dbReference type="SAM" id="SignalP"/>
    </source>
</evidence>
<proteinExistence type="predicted"/>
<keyword evidence="3" id="KW-1185">Reference proteome</keyword>
<protein>
    <recommendedName>
        <fullName evidence="4">Copper amine oxidase-like N-terminal domain-containing protein</fullName>
    </recommendedName>
</protein>
<evidence type="ECO:0000313" key="2">
    <source>
        <dbReference type="EMBL" id="QGQ94206.1"/>
    </source>
</evidence>
<reference evidence="3" key="1">
    <citation type="submission" date="2018-11" db="EMBL/GenBank/DDBJ databases">
        <title>Complete genome sequence of Paenibacillus sp. ML311-T8.</title>
        <authorList>
            <person name="Nam Y.-D."/>
            <person name="Kang J."/>
            <person name="Chung W.-H."/>
            <person name="Park Y.S."/>
        </authorList>
    </citation>
    <scope>NUCLEOTIDE SEQUENCE [LARGE SCALE GENOMIC DNA]</scope>
    <source>
        <strain evidence="3">ML311-T8</strain>
    </source>
</reference>
<dbReference type="RefSeq" id="WP_155699204.1">
    <property type="nucleotide sequence ID" value="NZ_CP034235.1"/>
</dbReference>
<sequence>MLKRLLITWICCVLLITLLPAAASAAKGTVQVKVVNFPVKVNGVLINNRLAKNPFLVYKNITYVPLNVDMVQELGLLSTWSKDKGLQIQRNFDIVTQPLKKKPYPQNLTVKNSISGSYAATISTFKIQLSGEIIKNSEQVYPFLEFRNVKYIPLTWLNAHTRLHMDIQWNEKEGLAIWSGQAAVLTQIVYDDNEALYVYANRSYYRTYNMMKIAKSLKSTPVWLDINQENIIRNKAAQAISDQIEESEKVIVERINNVLTYQGLELAALRDEDRQEVQGGPLQIDGTLYTIDDRRKLLVVYTFFSASGGGIESPLSRYQLFTIIDGKLKASLDYPHMPDRVIKNADGTVWIASARVRHFDSFYTGSGKLALMDQEGNVHVANDVWNETDVSPIAIKSPTSDQKGPMIVRLYGVPQFDINGLTKSEPDFIFAPNLGRDNYYTVDTALNLKKLPKAPESNDNLSIYKDNKGDLYTINLYSNTLTNWTKNQSKTWIDVELLRALDLKGT</sequence>
<keyword evidence="1" id="KW-0732">Signal</keyword>
<dbReference type="KEGG" id="ppsc:EHS13_04425"/>